<dbReference type="PANTHER" id="PTHR13271">
    <property type="entry name" value="UNCHARACTERIZED PUTATIVE METHYLTRANSFERASE"/>
    <property type="match status" value="1"/>
</dbReference>
<dbReference type="InterPro" id="IPR050600">
    <property type="entry name" value="SETD3_SETD6_MTase"/>
</dbReference>
<dbReference type="InterPro" id="IPR025785">
    <property type="entry name" value="SETD3"/>
</dbReference>
<sequence>MGRKKAHASSRGKQQGPSPQQKHISAAKRNELNVLCEKLFHLSSNPAYVTQSWNNYLDISEVLLKVKRLEEMKTESSQRSQGIGQFINWLTENGAQIDGLSIAEFPGYDLGLKAETNFTENQLILEIPRALIFSTYTAASELTILQNDPLVQHMPQVALAIALLIERYKENSKWKPYLEMLPSSYNTVLYMKTNDMIELKGSPTLEAALKQCRNIARQYSYFNKVFQNTNNAVSAILRNVFTYERYW</sequence>
<comment type="similarity">
    <text evidence="4">Belongs to the class V-like SAM-binding methyltransferase superfamily. SETD3 actin-histidine methyltransferase family.</text>
</comment>
<keyword evidence="7" id="KW-1185">Reference proteome</keyword>
<feature type="compositionally biased region" description="Polar residues" evidence="5">
    <location>
        <begin position="11"/>
        <end position="23"/>
    </location>
</feature>
<dbReference type="GO" id="GO:0032259">
    <property type="term" value="P:methylation"/>
    <property type="evidence" value="ECO:0007669"/>
    <property type="project" value="UniProtKB-KW"/>
</dbReference>
<evidence type="ECO:0000256" key="2">
    <source>
        <dbReference type="ARBA" id="ARBA00022679"/>
    </source>
</evidence>
<comment type="catalytic activity">
    <reaction evidence="4">
        <text>L-histidyl-[protein] + S-adenosyl-L-methionine = N(tele)-methyl-L-histidyl-[protein] + S-adenosyl-L-homocysteine + H(+)</text>
        <dbReference type="Rhea" id="RHEA:19369"/>
        <dbReference type="Rhea" id="RHEA-COMP:9745"/>
        <dbReference type="Rhea" id="RHEA-COMP:11600"/>
        <dbReference type="ChEBI" id="CHEBI:15378"/>
        <dbReference type="ChEBI" id="CHEBI:16367"/>
        <dbReference type="ChEBI" id="CHEBI:29979"/>
        <dbReference type="ChEBI" id="CHEBI:57856"/>
        <dbReference type="ChEBI" id="CHEBI:59789"/>
        <dbReference type="EC" id="2.1.1.85"/>
    </reaction>
</comment>
<dbReference type="EMBL" id="KQ976396">
    <property type="protein sequence ID" value="KYM92947.1"/>
    <property type="molecule type" value="Genomic_DNA"/>
</dbReference>
<dbReference type="Gene3D" id="3.90.1410.10">
    <property type="entry name" value="set domain protein methyltransferase, domain 1"/>
    <property type="match status" value="1"/>
</dbReference>
<protein>
    <recommendedName>
        <fullName evidence="4">protein-histidine N-methyltransferase</fullName>
        <ecNumber evidence="4">2.1.1.85</ecNumber>
    </recommendedName>
</protein>
<dbReference type="GO" id="GO:0018064">
    <property type="term" value="F:protein-L-histidine N-tele-methyltransferase activity"/>
    <property type="evidence" value="ECO:0007669"/>
    <property type="project" value="UniProtKB-EC"/>
</dbReference>
<name>A0A195BWI7_9HYME</name>
<keyword evidence="1 4" id="KW-0489">Methyltransferase</keyword>
<dbReference type="InterPro" id="IPR046341">
    <property type="entry name" value="SET_dom_sf"/>
</dbReference>
<keyword evidence="3 4" id="KW-0949">S-adenosyl-L-methionine</keyword>
<feature type="region of interest" description="Disordered" evidence="5">
    <location>
        <begin position="1"/>
        <end position="24"/>
    </location>
</feature>
<feature type="compositionally biased region" description="Basic residues" evidence="5">
    <location>
        <begin position="1"/>
        <end position="10"/>
    </location>
</feature>
<dbReference type="AlphaFoldDB" id="A0A195BWI7"/>
<gene>
    <name evidence="6" type="ORF">ALC53_00486</name>
</gene>
<evidence type="ECO:0000313" key="6">
    <source>
        <dbReference type="EMBL" id="KYM92947.1"/>
    </source>
</evidence>
<keyword evidence="2 4" id="KW-0808">Transferase</keyword>
<reference evidence="6 7" key="1">
    <citation type="submission" date="2015-09" db="EMBL/GenBank/DDBJ databases">
        <title>Atta colombica WGS genome.</title>
        <authorList>
            <person name="Nygaard S."/>
            <person name="Hu H."/>
            <person name="Boomsma J."/>
            <person name="Zhang G."/>
        </authorList>
    </citation>
    <scope>NUCLEOTIDE SEQUENCE [LARGE SCALE GENOMIC DNA]</scope>
    <source>
        <strain evidence="6">Treedump-2</strain>
        <tissue evidence="6">Whole body</tissue>
    </source>
</reference>
<evidence type="ECO:0000256" key="5">
    <source>
        <dbReference type="SAM" id="MobiDB-lite"/>
    </source>
</evidence>
<evidence type="ECO:0000256" key="3">
    <source>
        <dbReference type="ARBA" id="ARBA00022691"/>
    </source>
</evidence>
<organism evidence="6 7">
    <name type="scientific">Atta colombica</name>
    <dbReference type="NCBI Taxonomy" id="520822"/>
    <lineage>
        <taxon>Eukaryota</taxon>
        <taxon>Metazoa</taxon>
        <taxon>Ecdysozoa</taxon>
        <taxon>Arthropoda</taxon>
        <taxon>Hexapoda</taxon>
        <taxon>Insecta</taxon>
        <taxon>Pterygota</taxon>
        <taxon>Neoptera</taxon>
        <taxon>Endopterygota</taxon>
        <taxon>Hymenoptera</taxon>
        <taxon>Apocrita</taxon>
        <taxon>Aculeata</taxon>
        <taxon>Formicoidea</taxon>
        <taxon>Formicidae</taxon>
        <taxon>Myrmicinae</taxon>
        <taxon>Atta</taxon>
    </lineage>
</organism>
<evidence type="ECO:0000256" key="4">
    <source>
        <dbReference type="PROSITE-ProRule" id="PRU00898"/>
    </source>
</evidence>
<dbReference type="EC" id="2.1.1.85" evidence="4"/>
<evidence type="ECO:0000256" key="1">
    <source>
        <dbReference type="ARBA" id="ARBA00022603"/>
    </source>
</evidence>
<dbReference type="Proteomes" id="UP000078540">
    <property type="component" value="Unassembled WGS sequence"/>
</dbReference>
<proteinExistence type="inferred from homology"/>
<dbReference type="PANTHER" id="PTHR13271:SF47">
    <property type="entry name" value="ACTIN-HISTIDINE N-METHYLTRANSFERASE"/>
    <property type="match status" value="1"/>
</dbReference>
<dbReference type="STRING" id="520822.A0A195BWI7"/>
<accession>A0A195BWI7</accession>
<dbReference type="GO" id="GO:0016279">
    <property type="term" value="F:protein-lysine N-methyltransferase activity"/>
    <property type="evidence" value="ECO:0007669"/>
    <property type="project" value="TreeGrafter"/>
</dbReference>
<dbReference type="SUPFAM" id="SSF82199">
    <property type="entry name" value="SET domain"/>
    <property type="match status" value="1"/>
</dbReference>
<evidence type="ECO:0000313" key="7">
    <source>
        <dbReference type="Proteomes" id="UP000078540"/>
    </source>
</evidence>
<dbReference type="PROSITE" id="PS51565">
    <property type="entry name" value="SAM_MT85_SETD3"/>
    <property type="match status" value="1"/>
</dbReference>